<reference evidence="5 6" key="1">
    <citation type="submission" date="2016-10" db="EMBL/GenBank/DDBJ databases">
        <authorList>
            <person name="de Groot N.N."/>
        </authorList>
    </citation>
    <scope>NUCLEOTIDE SEQUENCE [LARGE SCALE GENOMIC DNA]</scope>
    <source>
        <strain evidence="5 6">DSM 27375</strain>
    </source>
</reference>
<name>A0A1G7N0K6_9RHOB</name>
<dbReference type="OrthoDB" id="7687386at2"/>
<protein>
    <submittedName>
        <fullName evidence="5">NAD dependent epimerase/dehydratase family protein</fullName>
    </submittedName>
</protein>
<feature type="domain" description="NAD-dependent epimerase/dehydratase" evidence="4">
    <location>
        <begin position="9"/>
        <end position="175"/>
    </location>
</feature>
<sequence length="298" mass="31259">MPDHRAAFIGASGRIGALLRAASRADPAEHVQITWQFRVPPPDPEVGFHWPDLTDPQPLIHEAARRGGLDALLVFAGVSQTGRKDDPAEMKANVEIVDAAISAAQSAGISKLIVASSSAVYGAGMGCPFVETDALHPLNAYGAAKVAMEALCTRRADALGFEICCLRIGNVAGADMLLGNAMARATDDAPLRLDMFPDGDGSRRSYVGPLSLFRLLCALVATDRRLPSVLNLGARHPVAMNALLDAAGVPWTAVPVSASAHQNITLNCSALFDLCPQVPVGATAADIIAEWQQVRGAL</sequence>
<keyword evidence="2" id="KW-0560">Oxidoreductase</keyword>
<comment type="similarity">
    <text evidence="1">Belongs to the NAD(P)-dependent epimerase/dehydratase family.</text>
</comment>
<dbReference type="CDD" id="cd08946">
    <property type="entry name" value="SDR_e"/>
    <property type="match status" value="1"/>
</dbReference>
<dbReference type="GO" id="GO:0016491">
    <property type="term" value="F:oxidoreductase activity"/>
    <property type="evidence" value="ECO:0007669"/>
    <property type="project" value="UniProtKB-KW"/>
</dbReference>
<evidence type="ECO:0000313" key="5">
    <source>
        <dbReference type="EMBL" id="SDF67492.1"/>
    </source>
</evidence>
<dbReference type="Pfam" id="PF01370">
    <property type="entry name" value="Epimerase"/>
    <property type="match status" value="1"/>
</dbReference>
<keyword evidence="3" id="KW-0520">NAD</keyword>
<evidence type="ECO:0000313" key="6">
    <source>
        <dbReference type="Proteomes" id="UP000182284"/>
    </source>
</evidence>
<dbReference type="InterPro" id="IPR036291">
    <property type="entry name" value="NAD(P)-bd_dom_sf"/>
</dbReference>
<dbReference type="RefSeq" id="WP_074645188.1">
    <property type="nucleotide sequence ID" value="NZ_FNBL01000006.1"/>
</dbReference>
<dbReference type="Gene3D" id="3.40.50.720">
    <property type="entry name" value="NAD(P)-binding Rossmann-like Domain"/>
    <property type="match status" value="1"/>
</dbReference>
<proteinExistence type="inferred from homology"/>
<accession>A0A1G7N0K6</accession>
<dbReference type="AlphaFoldDB" id="A0A1G7N0K6"/>
<evidence type="ECO:0000256" key="1">
    <source>
        <dbReference type="ARBA" id="ARBA00007637"/>
    </source>
</evidence>
<dbReference type="EMBL" id="FNBL01000006">
    <property type="protein sequence ID" value="SDF67492.1"/>
    <property type="molecule type" value="Genomic_DNA"/>
</dbReference>
<evidence type="ECO:0000256" key="2">
    <source>
        <dbReference type="ARBA" id="ARBA00023002"/>
    </source>
</evidence>
<dbReference type="Proteomes" id="UP000182284">
    <property type="component" value="Unassembled WGS sequence"/>
</dbReference>
<evidence type="ECO:0000256" key="3">
    <source>
        <dbReference type="ARBA" id="ARBA00023027"/>
    </source>
</evidence>
<dbReference type="PANTHER" id="PTHR43103">
    <property type="entry name" value="NUCLEOSIDE-DIPHOSPHATE-SUGAR EPIMERASE"/>
    <property type="match status" value="1"/>
</dbReference>
<dbReference type="SUPFAM" id="SSF51735">
    <property type="entry name" value="NAD(P)-binding Rossmann-fold domains"/>
    <property type="match status" value="1"/>
</dbReference>
<dbReference type="InterPro" id="IPR001509">
    <property type="entry name" value="Epimerase_deHydtase"/>
</dbReference>
<dbReference type="PANTHER" id="PTHR43103:SF5">
    <property type="entry name" value="4-EPIMERASE, PUTATIVE (AFU_ORTHOLOGUE AFUA_7G00360)-RELATED"/>
    <property type="match status" value="1"/>
</dbReference>
<organism evidence="5 6">
    <name type="scientific">Celeribacter baekdonensis</name>
    <dbReference type="NCBI Taxonomy" id="875171"/>
    <lineage>
        <taxon>Bacteria</taxon>
        <taxon>Pseudomonadati</taxon>
        <taxon>Pseudomonadota</taxon>
        <taxon>Alphaproteobacteria</taxon>
        <taxon>Rhodobacterales</taxon>
        <taxon>Roseobacteraceae</taxon>
        <taxon>Celeribacter</taxon>
    </lineage>
</organism>
<evidence type="ECO:0000259" key="4">
    <source>
        <dbReference type="Pfam" id="PF01370"/>
    </source>
</evidence>
<gene>
    <name evidence="5" type="ORF">SAMN04488117_106113</name>
</gene>